<dbReference type="Proteomes" id="UP000070544">
    <property type="component" value="Unassembled WGS sequence"/>
</dbReference>
<dbReference type="AlphaFoldDB" id="A0A139AJD5"/>
<feature type="non-terminal residue" evidence="2">
    <location>
        <position position="1"/>
    </location>
</feature>
<reference evidence="2 3" key="1">
    <citation type="journal article" date="2015" name="Genome Biol. Evol.">
        <title>Phylogenomic analyses indicate that early fungi evolved digesting cell walls of algal ancestors of land plants.</title>
        <authorList>
            <person name="Chang Y."/>
            <person name="Wang S."/>
            <person name="Sekimoto S."/>
            <person name="Aerts A.L."/>
            <person name="Choi C."/>
            <person name="Clum A."/>
            <person name="LaButti K.M."/>
            <person name="Lindquist E.A."/>
            <person name="Yee Ngan C."/>
            <person name="Ohm R.A."/>
            <person name="Salamov A.A."/>
            <person name="Grigoriev I.V."/>
            <person name="Spatafora J.W."/>
            <person name="Berbee M.L."/>
        </authorList>
    </citation>
    <scope>NUCLEOTIDE SEQUENCE [LARGE SCALE GENOMIC DNA]</scope>
    <source>
        <strain evidence="2 3">JEL478</strain>
    </source>
</reference>
<gene>
    <name evidence="2" type="ORF">M427DRAFT_54943</name>
</gene>
<dbReference type="Gene3D" id="1.10.510.10">
    <property type="entry name" value="Transferase(Phosphotransferase) domain 1"/>
    <property type="match status" value="1"/>
</dbReference>
<accession>A0A139AJD5</accession>
<protein>
    <recommendedName>
        <fullName evidence="1">Protein kinase domain-containing protein</fullName>
    </recommendedName>
</protein>
<proteinExistence type="predicted"/>
<dbReference type="PROSITE" id="PS50011">
    <property type="entry name" value="PROTEIN_KINASE_DOM"/>
    <property type="match status" value="1"/>
</dbReference>
<dbReference type="GO" id="GO:0004672">
    <property type="term" value="F:protein kinase activity"/>
    <property type="evidence" value="ECO:0007669"/>
    <property type="project" value="InterPro"/>
</dbReference>
<name>A0A139AJD5_GONPJ</name>
<evidence type="ECO:0000259" key="1">
    <source>
        <dbReference type="PROSITE" id="PS50011"/>
    </source>
</evidence>
<dbReference type="EMBL" id="KQ965749">
    <property type="protein sequence ID" value="KXS16901.1"/>
    <property type="molecule type" value="Genomic_DNA"/>
</dbReference>
<dbReference type="SUPFAM" id="SSF56112">
    <property type="entry name" value="Protein kinase-like (PK-like)"/>
    <property type="match status" value="1"/>
</dbReference>
<dbReference type="InterPro" id="IPR000719">
    <property type="entry name" value="Prot_kinase_dom"/>
</dbReference>
<sequence>RGVVTDFGFSKMDRGMLEPADSAVNLTPLIQTLDPQRDNITVTGSRSGTAKYMSPQRLLGEGTTTKDDVYAFGITILSVSAIGNYGPMPLHHWIKHHRRCGRFKPCTHSSCQR</sequence>
<dbReference type="InterPro" id="IPR011009">
    <property type="entry name" value="Kinase-like_dom_sf"/>
</dbReference>
<evidence type="ECO:0000313" key="3">
    <source>
        <dbReference type="Proteomes" id="UP000070544"/>
    </source>
</evidence>
<dbReference type="GO" id="GO:0005524">
    <property type="term" value="F:ATP binding"/>
    <property type="evidence" value="ECO:0007669"/>
    <property type="project" value="InterPro"/>
</dbReference>
<keyword evidence="3" id="KW-1185">Reference proteome</keyword>
<organism evidence="2 3">
    <name type="scientific">Gonapodya prolifera (strain JEL478)</name>
    <name type="common">Monoblepharis prolifera</name>
    <dbReference type="NCBI Taxonomy" id="1344416"/>
    <lineage>
        <taxon>Eukaryota</taxon>
        <taxon>Fungi</taxon>
        <taxon>Fungi incertae sedis</taxon>
        <taxon>Chytridiomycota</taxon>
        <taxon>Chytridiomycota incertae sedis</taxon>
        <taxon>Monoblepharidomycetes</taxon>
        <taxon>Monoblepharidales</taxon>
        <taxon>Gonapodyaceae</taxon>
        <taxon>Gonapodya</taxon>
    </lineage>
</organism>
<feature type="domain" description="Protein kinase" evidence="1">
    <location>
        <begin position="1"/>
        <end position="113"/>
    </location>
</feature>
<evidence type="ECO:0000313" key="2">
    <source>
        <dbReference type="EMBL" id="KXS16901.1"/>
    </source>
</evidence>